<dbReference type="Proteomes" id="UP000824533">
    <property type="component" value="Linkage Group LG06"/>
</dbReference>
<protein>
    <submittedName>
        <fullName evidence="1">Uncharacterized protein</fullName>
    </submittedName>
</protein>
<name>A0ACC1D8Y2_9NEOP</name>
<comment type="caution">
    <text evidence="1">The sequence shown here is derived from an EMBL/GenBank/DDBJ whole genome shotgun (WGS) entry which is preliminary data.</text>
</comment>
<proteinExistence type="predicted"/>
<sequence>MKMLVNLIILINFAKFFECKEFRFDYKYYEETDGYLKYNVIPAPWHDARQRCLFEGAELASPINLRMLKVLKEIRSQSKGPGAALWTGVHATFSKGDYFSIRGVPLARMPITWSLNEPDNFENCEDCLILTSNGTVADVSCHDSFPYACFKKKTSAITDCGTTDPEYTLDVRTGSCYKFHKAGLIWSQAFMVCAAEGGHLAVIDTVGEQQVLKDVFAKYPQKTLYNTKYPENAHVGFCDWGEMGTYTTIHGDRLEDLIAASKGGWMAWQPYNSTLGGVSENCGSINRAGLYDDIWCNVPAGFICEKSPDSLIELR</sequence>
<reference evidence="1 2" key="1">
    <citation type="journal article" date="2021" name="Front. Genet.">
        <title>Chromosome-Level Genome Assembly Reveals Significant Gene Expansion in the Toll and IMD Signaling Pathways of Dendrolimus kikuchii.</title>
        <authorList>
            <person name="Zhou J."/>
            <person name="Wu P."/>
            <person name="Xiong Z."/>
            <person name="Liu N."/>
            <person name="Zhao N."/>
            <person name="Ji M."/>
            <person name="Qiu Y."/>
            <person name="Yang B."/>
        </authorList>
    </citation>
    <scope>NUCLEOTIDE SEQUENCE [LARGE SCALE GENOMIC DNA]</scope>
    <source>
        <strain evidence="1">Ann1</strain>
    </source>
</reference>
<organism evidence="1 2">
    <name type="scientific">Dendrolimus kikuchii</name>
    <dbReference type="NCBI Taxonomy" id="765133"/>
    <lineage>
        <taxon>Eukaryota</taxon>
        <taxon>Metazoa</taxon>
        <taxon>Ecdysozoa</taxon>
        <taxon>Arthropoda</taxon>
        <taxon>Hexapoda</taxon>
        <taxon>Insecta</taxon>
        <taxon>Pterygota</taxon>
        <taxon>Neoptera</taxon>
        <taxon>Endopterygota</taxon>
        <taxon>Lepidoptera</taxon>
        <taxon>Glossata</taxon>
        <taxon>Ditrysia</taxon>
        <taxon>Bombycoidea</taxon>
        <taxon>Lasiocampidae</taxon>
        <taxon>Dendrolimus</taxon>
    </lineage>
</organism>
<accession>A0ACC1D8Y2</accession>
<gene>
    <name evidence="1" type="ORF">K1T71_003763</name>
</gene>
<keyword evidence="2" id="KW-1185">Reference proteome</keyword>
<evidence type="ECO:0000313" key="1">
    <source>
        <dbReference type="EMBL" id="KAJ0180359.1"/>
    </source>
</evidence>
<dbReference type="EMBL" id="CM034392">
    <property type="protein sequence ID" value="KAJ0180359.1"/>
    <property type="molecule type" value="Genomic_DNA"/>
</dbReference>
<evidence type="ECO:0000313" key="2">
    <source>
        <dbReference type="Proteomes" id="UP000824533"/>
    </source>
</evidence>